<feature type="compositionally biased region" description="Polar residues" evidence="11">
    <location>
        <begin position="949"/>
        <end position="960"/>
    </location>
</feature>
<sequence length="2088" mass="226317">MESSGGRAGLQQAAGGGAGGGGWVLVEARLQGGAPWGFTLQGGLEHGEPLIISKVEEGGKADILEQPLLVGDEIIVINEVELTGYRQEAIALVKGSYKTLQLTVRREFDPGYIEEFATSRPSLPALPPPSPPPPPPPLSSPSPITNKQTQQTPSSSRQSRPCSAGGVQLRIKNRRSEPASRPHSWHSTKLGEGRQEVDPGVMDTMSSAWHHSYHPSASTNDLSGGFDSGGTYLRKSPDQYSSRGSMESLDPPLSSQHHSGAQHHHPLGHHTHSGSHPTYSSCHQLSSARSSNSIDHLHSKRDSAYSSFSTSSSIPEYLASTPSFSPERSYSLETVSQRGGGSGEMQQADIRYVRTVYDTQQGLSQEHELSSSSATFLRNSESRSGSGARLGQSRDLQMGGVCYRGSSSGSSSSGSSSGGVPASNRHSVGPIWGPAASRSSYESLKGAPAPPRRSDSYAAIRNHERPNSWSSLEHARSLRSLQKGSWHHSSGPVASVAAKGSYGADGQLHTVIEKSPESSPTTKPRQGGGFPQSPSPTGPSSGPAGSTSQSGRFILPTGLYPVPQPEPHYAQIPSASPGPGLSGVYPALAKESSRQQHQGLQGVGGREEGATEGRRDGRMSATENGYQNNTTSSSYSYSSSSTSASTQLRTQAHQTDRPQQEESKFYRPHQKSAGGVSEGQTGPTRQTHQGRHSQSSQGSHVHTSQGPHSQEFQDQNQDFPNPHIQFTLGLRPSSSQEWRDPCTLVQPKGDRSRSVDQTSVHSEPVASSRLAQGQVPTAHLPGHPQPQASPTSAPQPSYRHLSDSAALQHQHWDQRERDKDREHPLTRLEIALAEVQRCASPDSASSHGNSSFGDGSKGPARSLSVLEKVSRFERRERSGNQRSHSTSNVHNKAIHLRMTDKGRSAACGADDLRNMLERSTNGTKAHRTLSYRGGSSEHMKYRTPADPSSALQRSRSTLQLEESREGDSSKDFPWRQDIQEMLGSMQDTSSNRPESSNRSYRESLKDAQSKVLRSTSFRRRDLSSSISPPPPAAPPPVCLSNSHQPPSGPTKQHSLEKKGPKTMPKPQGILITPQSPPPVTSPHTPKERHVVSPEIRGPSPPALPTVPPVGPPAYTRICGRKRLAADQKKRSYSEPENMNEVGVSDAETAALFRRGGETSVADRRKMFELAATRVGDRALQNATSRPDLRQLQHDALAEYVERKRGGKKDEGGQRSGSRPRSAYLQPENSNHTVSYCHSDTRSLSSTSSLLSLQDSGTDRLCSTLPPGADLRSLQSNLFYPGRVTTPRPPVLSQLSAPSGFHSELQAQILPDLPPEAGLSRQSRSFSRDPGQGHQQLATEPELNLGLSKQLNGALQRAGSARGSGKSASAEDLLERSEERQMTPQHSRSRSSPTGEKLNQDFPPGDIKMYGVFISQSGRHSLAEDRPAGIQASGGLVSPQHSQKSLNAVQSAGSSQDPGSSHTPVARRERQRTSERQRANSTSTLAASVGLPCPFSPSGSQDGGSTEWHASETLSQANLDAITFPGIPQTGTGEDVNATGYSETLVTDRQTRHSMSDASILEDTAKDMYRGRAFSLEMKGEHLAENGQRVSPVTPTPLPHFQPAAPPNRKDSGSTVSSPPSSSHPSIHQHLSSLRISESSLCSSIYQQQPLETGVSQEDFDEVFLQDPPPPSPPPAIKETSIMEDFPPPPPPLELEEEAGHQTVGRMSSIHSPPMSPSSVFSPPVSSLPFTKPQASTITSISASPTTEDSLGLEYQPLPKREKTSEELRVEALAMQLVLQDSSLAPLLDTWRGKSTVELMEEIFPNSRLGGKSPWQRRGSSRLADRIQDAVCDPAQSTATDRGKETDLDEDEKDLNTKKLELCEALRHSVAALRQEKEALCEEQRRHQALGASIEALVQERLKTNERDKYSVFIGDLEKIVNLLLSLCSRMSRIDRSLLALEREELTQEEIAEERDSLHHKRSLLLSQTEDARELKENLDRRQRVVHGILSSYLAEPQLQDYRRFVSAKPSLLIRQRQLDDLIRQGEEQLTRLAESLPQELVEARGWSRACPFSSSSPAPCSSPFPPLLPPSVAPGPVHSVRSTTVTSL</sequence>
<keyword evidence="16" id="KW-1185">Reference proteome</keyword>
<feature type="compositionally biased region" description="Polar residues" evidence="11">
    <location>
        <begin position="1039"/>
        <end position="1052"/>
    </location>
</feature>
<feature type="region of interest" description="Disordered" evidence="11">
    <location>
        <begin position="1172"/>
        <end position="1239"/>
    </location>
</feature>
<feature type="compositionally biased region" description="Low complexity" evidence="11">
    <location>
        <begin position="1706"/>
        <end position="1726"/>
    </location>
</feature>
<feature type="compositionally biased region" description="Polar residues" evidence="11">
    <location>
        <begin position="842"/>
        <end position="853"/>
    </location>
</feature>
<feature type="region of interest" description="Disordered" evidence="11">
    <location>
        <begin position="319"/>
        <end position="345"/>
    </location>
</feature>
<evidence type="ECO:0000256" key="2">
    <source>
        <dbReference type="ARBA" id="ARBA00006469"/>
    </source>
</evidence>
<dbReference type="GeneTree" id="ENSGT00940000157778"/>
<evidence type="ECO:0000256" key="8">
    <source>
        <dbReference type="ARBA" id="ARBA00023212"/>
    </source>
</evidence>
<evidence type="ECO:0000256" key="5">
    <source>
        <dbReference type="ARBA" id="ARBA00022553"/>
    </source>
</evidence>
<proteinExistence type="inferred from homology"/>
<feature type="compositionally biased region" description="Basic and acidic residues" evidence="11">
    <location>
        <begin position="999"/>
        <end position="1008"/>
    </location>
</feature>
<feature type="region of interest" description="Disordered" evidence="11">
    <location>
        <begin position="504"/>
        <end position="901"/>
    </location>
</feature>
<feature type="coiled-coil region" evidence="10">
    <location>
        <begin position="1862"/>
        <end position="1889"/>
    </location>
</feature>
<feature type="compositionally biased region" description="Basic residues" evidence="11">
    <location>
        <begin position="260"/>
        <end position="273"/>
    </location>
</feature>
<dbReference type="Ensembl" id="ENSDLAT00005011965.2">
    <property type="protein sequence ID" value="ENSDLAP00005010937.2"/>
    <property type="gene ID" value="ENSDLAG00005005639.2"/>
</dbReference>
<dbReference type="GO" id="GO:0005874">
    <property type="term" value="C:microtubule"/>
    <property type="evidence" value="ECO:0007669"/>
    <property type="project" value="UniProtKB-KW"/>
</dbReference>
<dbReference type="PANTHER" id="PTHR15012:SF33">
    <property type="entry name" value="PROTEIN SHROOM3"/>
    <property type="match status" value="1"/>
</dbReference>
<feature type="compositionally biased region" description="Basic and acidic residues" evidence="11">
    <location>
        <begin position="654"/>
        <end position="665"/>
    </location>
</feature>
<feature type="compositionally biased region" description="Pro residues" evidence="11">
    <location>
        <begin position="1027"/>
        <end position="1037"/>
    </location>
</feature>
<dbReference type="PROSITE" id="PS51306">
    <property type="entry name" value="ASD1"/>
    <property type="match status" value="1"/>
</dbReference>
<dbReference type="PROSITE" id="PS50106">
    <property type="entry name" value="PDZ"/>
    <property type="match status" value="1"/>
</dbReference>
<feature type="compositionally biased region" description="Polar residues" evidence="11">
    <location>
        <begin position="1381"/>
        <end position="1393"/>
    </location>
</feature>
<feature type="compositionally biased region" description="Polar residues" evidence="11">
    <location>
        <begin position="1438"/>
        <end position="1462"/>
    </location>
</feature>
<feature type="compositionally biased region" description="Polar residues" evidence="11">
    <location>
        <begin position="880"/>
        <end position="890"/>
    </location>
</feature>
<feature type="compositionally biased region" description="Pro residues" evidence="11">
    <location>
        <begin position="1593"/>
        <end position="1605"/>
    </location>
</feature>
<evidence type="ECO:0000256" key="1">
    <source>
        <dbReference type="ARBA" id="ARBA00004245"/>
    </source>
</evidence>
<feature type="compositionally biased region" description="Polar residues" evidence="11">
    <location>
        <begin position="985"/>
        <end position="998"/>
    </location>
</feature>
<keyword evidence="5" id="KW-0597">Phosphoprotein</keyword>
<feature type="compositionally biased region" description="Basic and acidic residues" evidence="11">
    <location>
        <begin position="961"/>
        <end position="978"/>
    </location>
</feature>
<comment type="subcellular location">
    <subcellularLocation>
        <location evidence="1">Cytoplasm</location>
        <location evidence="1">Cytoskeleton</location>
    </subcellularLocation>
</comment>
<feature type="compositionally biased region" description="Low complexity" evidence="11">
    <location>
        <begin position="1612"/>
        <end position="1631"/>
    </location>
</feature>
<feature type="domain" description="ASD2" evidence="14">
    <location>
        <begin position="1750"/>
        <end position="2037"/>
    </location>
</feature>
<feature type="compositionally biased region" description="Polar residues" evidence="11">
    <location>
        <begin position="363"/>
        <end position="385"/>
    </location>
</feature>
<feature type="compositionally biased region" description="Low complexity" evidence="11">
    <location>
        <begin position="405"/>
        <end position="419"/>
    </location>
</feature>
<evidence type="ECO:0000256" key="9">
    <source>
        <dbReference type="PROSITE-ProRule" id="PRU00637"/>
    </source>
</evidence>
<feature type="compositionally biased region" description="Polar residues" evidence="11">
    <location>
        <begin position="213"/>
        <end position="222"/>
    </location>
</feature>
<evidence type="ECO:0000256" key="11">
    <source>
        <dbReference type="SAM" id="MobiDB-lite"/>
    </source>
</evidence>
<dbReference type="GO" id="GO:0005912">
    <property type="term" value="C:adherens junction"/>
    <property type="evidence" value="ECO:0007669"/>
    <property type="project" value="TreeGrafter"/>
</dbReference>
<feature type="region of interest" description="Disordered" evidence="11">
    <location>
        <begin position="439"/>
        <end position="458"/>
    </location>
</feature>
<keyword evidence="3" id="KW-0217">Developmental protein</keyword>
<dbReference type="InterPro" id="IPR036034">
    <property type="entry name" value="PDZ_sf"/>
</dbReference>
<keyword evidence="4" id="KW-0963">Cytoplasm</keyword>
<dbReference type="InterPro" id="IPR014799">
    <property type="entry name" value="ASD2_dom"/>
</dbReference>
<feature type="compositionally biased region" description="Low complexity" evidence="11">
    <location>
        <begin position="148"/>
        <end position="161"/>
    </location>
</feature>
<keyword evidence="8" id="KW-0206">Cytoskeleton</keyword>
<name>A0A8C4DZS9_DICLA</name>
<dbReference type="Pfam" id="PF00595">
    <property type="entry name" value="PDZ"/>
    <property type="match status" value="1"/>
</dbReference>
<feature type="region of interest" description="Disordered" evidence="11">
    <location>
        <begin position="1705"/>
        <end position="1726"/>
    </location>
</feature>
<evidence type="ECO:0000256" key="7">
    <source>
        <dbReference type="ARBA" id="ARBA00023203"/>
    </source>
</evidence>
<feature type="compositionally biased region" description="Polar residues" evidence="11">
    <location>
        <begin position="706"/>
        <end position="719"/>
    </location>
</feature>
<dbReference type="GO" id="GO:0043296">
    <property type="term" value="C:apical junction complex"/>
    <property type="evidence" value="ECO:0007669"/>
    <property type="project" value="TreeGrafter"/>
</dbReference>
<feature type="compositionally biased region" description="Pro residues" evidence="11">
    <location>
        <begin position="124"/>
        <end position="140"/>
    </location>
</feature>
<dbReference type="InterPro" id="IPR014800">
    <property type="entry name" value="ASD1_dom"/>
</dbReference>
<feature type="domain" description="ASD1" evidence="13">
    <location>
        <begin position="1004"/>
        <end position="1142"/>
    </location>
</feature>
<dbReference type="GO" id="GO:0016324">
    <property type="term" value="C:apical plasma membrane"/>
    <property type="evidence" value="ECO:0007669"/>
    <property type="project" value="TreeGrafter"/>
</dbReference>
<dbReference type="Gene3D" id="2.30.42.10">
    <property type="match status" value="1"/>
</dbReference>
<protein>
    <submittedName>
        <fullName evidence="15">Shroom family member 3</fullName>
    </submittedName>
</protein>
<dbReference type="GO" id="GO:0051015">
    <property type="term" value="F:actin filament binding"/>
    <property type="evidence" value="ECO:0007669"/>
    <property type="project" value="InterPro"/>
</dbReference>
<dbReference type="SMART" id="SM00228">
    <property type="entry name" value="PDZ"/>
    <property type="match status" value="1"/>
</dbReference>
<feature type="compositionally biased region" description="Basic and acidic residues" evidence="11">
    <location>
        <begin position="810"/>
        <end position="826"/>
    </location>
</feature>
<feature type="compositionally biased region" description="Polar residues" evidence="11">
    <location>
        <begin position="1226"/>
        <end position="1237"/>
    </location>
</feature>
<keyword evidence="7 9" id="KW-0009">Actin-binding</keyword>
<comment type="similarity">
    <text evidence="2">Belongs to the shroom family.</text>
</comment>
<feature type="domain" description="PDZ" evidence="12">
    <location>
        <begin position="23"/>
        <end position="108"/>
    </location>
</feature>
<dbReference type="Gene3D" id="6.10.250.3120">
    <property type="match status" value="1"/>
</dbReference>
<organism evidence="15 16">
    <name type="scientific">Dicentrarchus labrax</name>
    <name type="common">European seabass</name>
    <name type="synonym">Morone labrax</name>
    <dbReference type="NCBI Taxonomy" id="13489"/>
    <lineage>
        <taxon>Eukaryota</taxon>
        <taxon>Metazoa</taxon>
        <taxon>Chordata</taxon>
        <taxon>Craniata</taxon>
        <taxon>Vertebrata</taxon>
        <taxon>Euteleostomi</taxon>
        <taxon>Actinopterygii</taxon>
        <taxon>Neopterygii</taxon>
        <taxon>Teleostei</taxon>
        <taxon>Neoteleostei</taxon>
        <taxon>Acanthomorphata</taxon>
        <taxon>Eupercaria</taxon>
        <taxon>Moronidae</taxon>
        <taxon>Dicentrarchus</taxon>
    </lineage>
</organism>
<keyword evidence="6" id="KW-0493">Microtubule</keyword>
<dbReference type="PROSITE" id="PS51307">
    <property type="entry name" value="ASD2"/>
    <property type="match status" value="1"/>
</dbReference>
<feature type="region of interest" description="Disordered" evidence="11">
    <location>
        <begin position="1353"/>
        <end position="1403"/>
    </location>
</feature>
<dbReference type="SUPFAM" id="SSF50156">
    <property type="entry name" value="PDZ domain-like"/>
    <property type="match status" value="1"/>
</dbReference>
<feature type="region of interest" description="Disordered" evidence="11">
    <location>
        <begin position="119"/>
        <end position="200"/>
    </location>
</feature>
<dbReference type="Pfam" id="PF08687">
    <property type="entry name" value="ASD2"/>
    <property type="match status" value="1"/>
</dbReference>
<feature type="compositionally biased region" description="Polar residues" evidence="11">
    <location>
        <begin position="320"/>
        <end position="337"/>
    </location>
</feature>
<evidence type="ECO:0000313" key="15">
    <source>
        <dbReference type="Ensembl" id="ENSDLAP00005010937.2"/>
    </source>
</evidence>
<dbReference type="GO" id="GO:0007015">
    <property type="term" value="P:actin filament organization"/>
    <property type="evidence" value="ECO:0007669"/>
    <property type="project" value="TreeGrafter"/>
</dbReference>
<feature type="compositionally biased region" description="Low complexity" evidence="11">
    <location>
        <begin position="785"/>
        <end position="797"/>
    </location>
</feature>
<evidence type="ECO:0000256" key="4">
    <source>
        <dbReference type="ARBA" id="ARBA00022490"/>
    </source>
</evidence>
<feature type="compositionally biased region" description="Basic and acidic residues" evidence="11">
    <location>
        <begin position="605"/>
        <end position="618"/>
    </location>
</feature>
<evidence type="ECO:0000256" key="6">
    <source>
        <dbReference type="ARBA" id="ARBA00022701"/>
    </source>
</evidence>
<feature type="region of interest" description="Disordered" evidence="11">
    <location>
        <begin position="213"/>
        <end position="298"/>
    </location>
</feature>
<dbReference type="FunFam" id="2.30.42.10:FF:000100">
    <property type="entry name" value="Shroom family member 2"/>
    <property type="match status" value="1"/>
</dbReference>
<dbReference type="Pfam" id="PF08688">
    <property type="entry name" value="ASD1"/>
    <property type="match status" value="1"/>
</dbReference>
<feature type="compositionally biased region" description="Pro residues" evidence="11">
    <location>
        <begin position="1098"/>
        <end position="1111"/>
    </location>
</feature>
<feature type="compositionally biased region" description="Low complexity" evidence="11">
    <location>
        <begin position="630"/>
        <end position="646"/>
    </location>
</feature>
<feature type="region of interest" description="Disordered" evidence="11">
    <location>
        <begin position="1585"/>
        <end position="1631"/>
    </location>
</feature>
<feature type="compositionally biased region" description="Polar residues" evidence="11">
    <location>
        <begin position="282"/>
        <end position="294"/>
    </location>
</feature>
<dbReference type="GO" id="GO:0030864">
    <property type="term" value="C:cortical actin cytoskeleton"/>
    <property type="evidence" value="ECO:0007669"/>
    <property type="project" value="TreeGrafter"/>
</dbReference>
<evidence type="ECO:0000259" key="13">
    <source>
        <dbReference type="PROSITE" id="PS51306"/>
    </source>
</evidence>
<evidence type="ECO:0000313" key="16">
    <source>
        <dbReference type="Proteomes" id="UP000694389"/>
    </source>
</evidence>
<dbReference type="Proteomes" id="UP000694389">
    <property type="component" value="Unassembled WGS sequence"/>
</dbReference>
<accession>A0A8C4DZS9</accession>
<feature type="compositionally biased region" description="Basic and acidic residues" evidence="11">
    <location>
        <begin position="1465"/>
        <end position="1477"/>
    </location>
</feature>
<feature type="region of interest" description="Disordered" evidence="11">
    <location>
        <begin position="363"/>
        <end position="431"/>
    </location>
</feature>
<dbReference type="InterPro" id="IPR027685">
    <property type="entry name" value="Shroom_fam"/>
</dbReference>
<dbReference type="InterPro" id="IPR001478">
    <property type="entry name" value="PDZ"/>
</dbReference>
<evidence type="ECO:0000256" key="10">
    <source>
        <dbReference type="SAM" id="Coils"/>
    </source>
</evidence>
<feature type="compositionally biased region" description="Low complexity" evidence="11">
    <location>
        <begin position="538"/>
        <end position="551"/>
    </location>
</feature>
<evidence type="ECO:0000259" key="12">
    <source>
        <dbReference type="PROSITE" id="PS50106"/>
    </source>
</evidence>
<feature type="compositionally biased region" description="Basic and acidic residues" evidence="11">
    <location>
        <begin position="1186"/>
        <end position="1212"/>
    </location>
</feature>
<dbReference type="CDD" id="cd06750">
    <property type="entry name" value="PDZ_shroom2_3_4-like"/>
    <property type="match status" value="1"/>
</dbReference>
<reference evidence="15" key="2">
    <citation type="submission" date="2025-09" db="UniProtKB">
        <authorList>
            <consortium name="Ensembl"/>
        </authorList>
    </citation>
    <scope>IDENTIFICATION</scope>
</reference>
<evidence type="ECO:0000256" key="3">
    <source>
        <dbReference type="ARBA" id="ARBA00022473"/>
    </source>
</evidence>
<feature type="region of interest" description="Disordered" evidence="11">
    <location>
        <begin position="1429"/>
        <end position="1507"/>
    </location>
</feature>
<dbReference type="PANTHER" id="PTHR15012">
    <property type="entry name" value="APICAL PROTEIN/SHROOM-RELATED"/>
    <property type="match status" value="1"/>
</dbReference>
<feature type="region of interest" description="Disordered" evidence="11">
    <location>
        <begin position="918"/>
        <end position="1114"/>
    </location>
</feature>
<feature type="compositionally biased region" description="Low complexity" evidence="11">
    <location>
        <begin position="692"/>
        <end position="705"/>
    </location>
</feature>
<feature type="compositionally biased region" description="Basic and acidic residues" evidence="11">
    <location>
        <begin position="868"/>
        <end position="879"/>
    </location>
</feature>
<feature type="compositionally biased region" description="Low complexity" evidence="11">
    <location>
        <begin position="1356"/>
        <end position="1369"/>
    </location>
</feature>
<reference evidence="15" key="1">
    <citation type="submission" date="2025-08" db="UniProtKB">
        <authorList>
            <consortium name="Ensembl"/>
        </authorList>
    </citation>
    <scope>IDENTIFICATION</scope>
</reference>
<evidence type="ECO:0000259" key="14">
    <source>
        <dbReference type="PROSITE" id="PS51307"/>
    </source>
</evidence>
<keyword evidence="10" id="KW-0175">Coiled coil</keyword>
<feature type="region of interest" description="Disordered" evidence="11">
    <location>
        <begin position="1313"/>
        <end position="1335"/>
    </location>
</feature>